<dbReference type="PANTHER" id="PTHR24221">
    <property type="entry name" value="ATP-BINDING CASSETTE SUB-FAMILY B"/>
    <property type="match status" value="1"/>
</dbReference>
<keyword evidence="6 12" id="KW-0067">ATP-binding</keyword>
<evidence type="ECO:0000256" key="4">
    <source>
        <dbReference type="ARBA" id="ARBA00022692"/>
    </source>
</evidence>
<keyword evidence="3" id="KW-1003">Cell membrane</keyword>
<dbReference type="CDD" id="cd18565">
    <property type="entry name" value="ABC_6TM_exporter_like"/>
    <property type="match status" value="1"/>
</dbReference>
<dbReference type="InterPro" id="IPR003439">
    <property type="entry name" value="ABC_transporter-like_ATP-bd"/>
</dbReference>
<dbReference type="Pfam" id="PF00664">
    <property type="entry name" value="ABC_membrane"/>
    <property type="match status" value="1"/>
</dbReference>
<dbReference type="SUPFAM" id="SSF90123">
    <property type="entry name" value="ABC transporter transmembrane region"/>
    <property type="match status" value="1"/>
</dbReference>
<evidence type="ECO:0000256" key="6">
    <source>
        <dbReference type="ARBA" id="ARBA00022840"/>
    </source>
</evidence>
<protein>
    <submittedName>
        <fullName evidence="12">ABC transporter ATP-binding protein</fullName>
    </submittedName>
</protein>
<dbReference type="InterPro" id="IPR011527">
    <property type="entry name" value="ABC1_TM_dom"/>
</dbReference>
<evidence type="ECO:0000256" key="8">
    <source>
        <dbReference type="ARBA" id="ARBA00023136"/>
    </source>
</evidence>
<dbReference type="Gene3D" id="3.40.50.300">
    <property type="entry name" value="P-loop containing nucleotide triphosphate hydrolases"/>
    <property type="match status" value="1"/>
</dbReference>
<evidence type="ECO:0000256" key="2">
    <source>
        <dbReference type="ARBA" id="ARBA00022448"/>
    </source>
</evidence>
<evidence type="ECO:0000256" key="7">
    <source>
        <dbReference type="ARBA" id="ARBA00022989"/>
    </source>
</evidence>
<evidence type="ECO:0000313" key="12">
    <source>
        <dbReference type="EMBL" id="QPV64274.1"/>
    </source>
</evidence>
<evidence type="ECO:0000259" key="11">
    <source>
        <dbReference type="PROSITE" id="PS50929"/>
    </source>
</evidence>
<evidence type="ECO:0000256" key="5">
    <source>
        <dbReference type="ARBA" id="ARBA00022741"/>
    </source>
</evidence>
<accession>A0A7T3KWD6</accession>
<feature type="domain" description="ABC transporter" evidence="10">
    <location>
        <begin position="363"/>
        <end position="603"/>
    </location>
</feature>
<dbReference type="OrthoDB" id="121502at2157"/>
<dbReference type="InterPro" id="IPR017871">
    <property type="entry name" value="ABC_transporter-like_CS"/>
</dbReference>
<dbReference type="FunFam" id="3.40.50.300:FF:000221">
    <property type="entry name" value="Multidrug ABC transporter ATP-binding protein"/>
    <property type="match status" value="1"/>
</dbReference>
<dbReference type="InterPro" id="IPR003593">
    <property type="entry name" value="AAA+_ATPase"/>
</dbReference>
<feature type="domain" description="ABC transmembrane type-1" evidence="11">
    <location>
        <begin position="25"/>
        <end position="320"/>
    </location>
</feature>
<gene>
    <name evidence="12" type="ORF">I7X12_06565</name>
</gene>
<dbReference type="GO" id="GO:0005886">
    <property type="term" value="C:plasma membrane"/>
    <property type="evidence" value="ECO:0007669"/>
    <property type="project" value="UniProtKB-SubCell"/>
</dbReference>
<dbReference type="AlphaFoldDB" id="A0A7T3KWD6"/>
<keyword evidence="8 9" id="KW-0472">Membrane</keyword>
<dbReference type="GO" id="GO:0140359">
    <property type="term" value="F:ABC-type transporter activity"/>
    <property type="evidence" value="ECO:0007669"/>
    <property type="project" value="InterPro"/>
</dbReference>
<dbReference type="GeneID" id="60588140"/>
<dbReference type="SUPFAM" id="SSF52540">
    <property type="entry name" value="P-loop containing nucleoside triphosphate hydrolases"/>
    <property type="match status" value="1"/>
</dbReference>
<dbReference type="GO" id="GO:0005524">
    <property type="term" value="F:ATP binding"/>
    <property type="evidence" value="ECO:0007669"/>
    <property type="project" value="UniProtKB-KW"/>
</dbReference>
<dbReference type="PROSITE" id="PS50893">
    <property type="entry name" value="ABC_TRANSPORTER_2"/>
    <property type="match status" value="1"/>
</dbReference>
<keyword evidence="2" id="KW-0813">Transport</keyword>
<dbReference type="InterPro" id="IPR039421">
    <property type="entry name" value="Type_1_exporter"/>
</dbReference>
<dbReference type="EMBL" id="CP065856">
    <property type="protein sequence ID" value="QPV64274.1"/>
    <property type="molecule type" value="Genomic_DNA"/>
</dbReference>
<sequence>MSTSENPLVKLLREYARPEAANFGLGLLALLLARIPQRAPAFVIGVAFDAVLLSDRAYSLPLVPDAWIPAGQVAQLWLTAGVLAAAFVAQNGLDWLSSWFQNRGNVAMTHDLRTDAYDAATDLRMRYYDDSQSGDVMSIVHNDTENFGGIVGAVYSATNRVAQVVVAFALMALLNWQLALVLAVIPVFVAVASRVYARMLQPRHEAVRETVGELNARLEDSLNGVRTVKAFTREEFERERVAETSKRYRKNNWETIRLRLGFDLVTWMSNNVLGKVVFLLGGYWVVAGPPAFFSGTFTAGALLTFMLYSRGFLEPVKDLAVDTVDAYEDALASSKRIDGLLSDPARRVGSDEGDELTVTEGRVEFDDVTFAYEGADESTVENVSFTAEPGELVGVVGSTGAGKSTLVKLLFRFYEPDSGTIRIDGQDVQDVSLRSLRRQLGYVSQDPQLFDGTIAENIAYAAEDRFDTDEPADGIVRAATLAGAHEFVARLPEGYDTAVGERGVKLSGGQRQRVAIARALLREPKLLVLDEATSHVDNETEVQIQRSLESMAGERTTFAIAHRLSTVRDADRILVVDDGAIAAEGTHEELLERDDRYADLWKVQVGDIDAVSEEFVEVSR</sequence>
<feature type="transmembrane region" description="Helical" evidence="9">
    <location>
        <begin position="164"/>
        <end position="191"/>
    </location>
</feature>
<comment type="subcellular location">
    <subcellularLocation>
        <location evidence="1">Cell membrane</location>
        <topology evidence="1">Multi-pass membrane protein</topology>
    </subcellularLocation>
</comment>
<proteinExistence type="predicted"/>
<keyword evidence="4 9" id="KW-0812">Transmembrane</keyword>
<dbReference type="SMART" id="SM00382">
    <property type="entry name" value="AAA"/>
    <property type="match status" value="1"/>
</dbReference>
<organism evidence="12 13">
    <name type="scientific">Halosimplex litoreum</name>
    <dbReference type="NCBI Taxonomy" id="1198301"/>
    <lineage>
        <taxon>Archaea</taxon>
        <taxon>Methanobacteriati</taxon>
        <taxon>Methanobacteriota</taxon>
        <taxon>Stenosarchaea group</taxon>
        <taxon>Halobacteria</taxon>
        <taxon>Halobacteriales</taxon>
        <taxon>Haloarculaceae</taxon>
        <taxon>Halosimplex</taxon>
    </lineage>
</organism>
<reference evidence="12 13" key="1">
    <citation type="submission" date="2020-12" db="EMBL/GenBank/DDBJ databases">
        <title>Halosimplex halophilum sp. nov. and Halosimplex salinum sp. nov., two new members of the genus Halosimplex.</title>
        <authorList>
            <person name="Cui H.L."/>
        </authorList>
    </citation>
    <scope>NUCLEOTIDE SEQUENCE [LARGE SCALE GENOMIC DNA]</scope>
    <source>
        <strain evidence="12 13">YGH94</strain>
    </source>
</reference>
<dbReference type="Gene3D" id="1.20.1560.10">
    <property type="entry name" value="ABC transporter type 1, transmembrane domain"/>
    <property type="match status" value="1"/>
</dbReference>
<dbReference type="PROSITE" id="PS00211">
    <property type="entry name" value="ABC_TRANSPORTER_1"/>
    <property type="match status" value="1"/>
</dbReference>
<name>A0A7T3KWD6_9EURY</name>
<dbReference type="PROSITE" id="PS50929">
    <property type="entry name" value="ABC_TM1F"/>
    <property type="match status" value="1"/>
</dbReference>
<dbReference type="Pfam" id="PF00005">
    <property type="entry name" value="ABC_tran"/>
    <property type="match status" value="1"/>
</dbReference>
<evidence type="ECO:0000259" key="10">
    <source>
        <dbReference type="PROSITE" id="PS50893"/>
    </source>
</evidence>
<evidence type="ECO:0000256" key="9">
    <source>
        <dbReference type="SAM" id="Phobius"/>
    </source>
</evidence>
<dbReference type="KEGG" id="hlt:I7X12_06565"/>
<evidence type="ECO:0000313" key="13">
    <source>
        <dbReference type="Proteomes" id="UP000595001"/>
    </source>
</evidence>
<keyword evidence="13" id="KW-1185">Reference proteome</keyword>
<dbReference type="Proteomes" id="UP000595001">
    <property type="component" value="Chromosome"/>
</dbReference>
<evidence type="ECO:0000256" key="1">
    <source>
        <dbReference type="ARBA" id="ARBA00004651"/>
    </source>
</evidence>
<keyword evidence="7 9" id="KW-1133">Transmembrane helix</keyword>
<dbReference type="RefSeq" id="WP_198063047.1">
    <property type="nucleotide sequence ID" value="NZ_CP065856.1"/>
</dbReference>
<dbReference type="InterPro" id="IPR036640">
    <property type="entry name" value="ABC1_TM_sf"/>
</dbReference>
<evidence type="ECO:0000256" key="3">
    <source>
        <dbReference type="ARBA" id="ARBA00022475"/>
    </source>
</evidence>
<dbReference type="PANTHER" id="PTHR24221:SF654">
    <property type="entry name" value="ATP-BINDING CASSETTE SUB-FAMILY B MEMBER 6"/>
    <property type="match status" value="1"/>
</dbReference>
<keyword evidence="5" id="KW-0547">Nucleotide-binding</keyword>
<dbReference type="InterPro" id="IPR027417">
    <property type="entry name" value="P-loop_NTPase"/>
</dbReference>
<dbReference type="GO" id="GO:0016887">
    <property type="term" value="F:ATP hydrolysis activity"/>
    <property type="evidence" value="ECO:0007669"/>
    <property type="project" value="InterPro"/>
</dbReference>